<evidence type="ECO:0000313" key="10">
    <source>
        <dbReference type="EMBL" id="AQW88079.1"/>
    </source>
</evidence>
<proteinExistence type="inferred from homology"/>
<dbReference type="PANTHER" id="PTHR38042:SF1">
    <property type="entry name" value="UROPORPHYRINOGEN-III SYNTHASE, CHLOROPLASTIC"/>
    <property type="match status" value="1"/>
</dbReference>
<evidence type="ECO:0000256" key="2">
    <source>
        <dbReference type="ARBA" id="ARBA00008133"/>
    </source>
</evidence>
<dbReference type="PANTHER" id="PTHR38042">
    <property type="entry name" value="UROPORPHYRINOGEN-III SYNTHASE, CHLOROPLASTIC"/>
    <property type="match status" value="1"/>
</dbReference>
<dbReference type="GO" id="GO:0006782">
    <property type="term" value="P:protoporphyrinogen IX biosynthetic process"/>
    <property type="evidence" value="ECO:0007669"/>
    <property type="project" value="UniProtKB-UniRule"/>
</dbReference>
<evidence type="ECO:0000256" key="7">
    <source>
        <dbReference type="ARBA" id="ARBA00040167"/>
    </source>
</evidence>
<evidence type="ECO:0000256" key="6">
    <source>
        <dbReference type="ARBA" id="ARBA00037589"/>
    </source>
</evidence>
<evidence type="ECO:0000256" key="3">
    <source>
        <dbReference type="ARBA" id="ARBA00013109"/>
    </source>
</evidence>
<dbReference type="SUPFAM" id="SSF69618">
    <property type="entry name" value="HemD-like"/>
    <property type="match status" value="1"/>
</dbReference>
<dbReference type="CDD" id="cd06578">
    <property type="entry name" value="HemD"/>
    <property type="match status" value="1"/>
</dbReference>
<dbReference type="InterPro" id="IPR036108">
    <property type="entry name" value="4pyrrol_syn_uPrphyn_synt_sf"/>
</dbReference>
<gene>
    <name evidence="10" type="primary">hemD</name>
    <name evidence="10" type="ORF">CPIN18021_1285</name>
</gene>
<dbReference type="Gene3D" id="3.40.50.10090">
    <property type="match status" value="2"/>
</dbReference>
<evidence type="ECO:0000256" key="8">
    <source>
        <dbReference type="ARBA" id="ARBA00048617"/>
    </source>
</evidence>
<reference evidence="11" key="1">
    <citation type="submission" date="2016-09" db="EMBL/GenBank/DDBJ databases">
        <title>Comparative genomics of the Campylobacter concisus group.</title>
        <authorList>
            <person name="Miller W.G."/>
            <person name="Yee E."/>
            <person name="Chapman M.H."/>
            <person name="Huynh S."/>
            <person name="Bono J.L."/>
            <person name="On S.L.W."/>
            <person name="StLeger J."/>
            <person name="Foster G."/>
            <person name="Parker C.T."/>
        </authorList>
    </citation>
    <scope>NUCLEOTIDE SEQUENCE [LARGE SCALE GENOMIC DNA]</scope>
    <source>
        <strain evidence="11">RM18021</strain>
    </source>
</reference>
<evidence type="ECO:0000256" key="5">
    <source>
        <dbReference type="ARBA" id="ARBA00023244"/>
    </source>
</evidence>
<keyword evidence="11" id="KW-1185">Reference proteome</keyword>
<dbReference type="GO" id="GO:0004852">
    <property type="term" value="F:uroporphyrinogen-III synthase activity"/>
    <property type="evidence" value="ECO:0007669"/>
    <property type="project" value="UniProtKB-UniRule"/>
</dbReference>
<organism evidence="10 11">
    <name type="scientific">Campylobacter pinnipediorum subsp. caledonicus</name>
    <dbReference type="NCBI Taxonomy" id="1874362"/>
    <lineage>
        <taxon>Bacteria</taxon>
        <taxon>Pseudomonadati</taxon>
        <taxon>Campylobacterota</taxon>
        <taxon>Epsilonproteobacteria</taxon>
        <taxon>Campylobacterales</taxon>
        <taxon>Campylobacteraceae</taxon>
        <taxon>Campylobacter</taxon>
    </lineage>
</organism>
<dbReference type="GO" id="GO:0006780">
    <property type="term" value="P:uroporphyrinogen III biosynthetic process"/>
    <property type="evidence" value="ECO:0007669"/>
    <property type="project" value="UniProtKB-UniRule"/>
</dbReference>
<comment type="similarity">
    <text evidence="2 9">Belongs to the uroporphyrinogen-III synthase family.</text>
</comment>
<sequence length="211" mass="23931">MIYLVGSSLEFDGVKTLVLNEIRLAKLELDLNSFDCLILTSKNSVKSLEFNNIKPSENIEVFVIGEATYSRALKFGFKKIYTSKNSHGNEFGIEILPFLKSKKVLYLRAKKVVSNIFDFLTQNKIDIKYVVAYENISKIVDLKQKPTKNSIIVFTSPSSVDNFIMNFGWDESYKAICIGNTTANRINFTKKITISKKQTINSCIELAKTLL</sequence>
<name>A0A1S6U8Q5_9BACT</name>
<dbReference type="Pfam" id="PF02602">
    <property type="entry name" value="HEM4"/>
    <property type="match status" value="1"/>
</dbReference>
<dbReference type="AlphaFoldDB" id="A0A1S6U8Q5"/>
<protein>
    <recommendedName>
        <fullName evidence="7 9">Uroporphyrinogen-III synthase</fullName>
        <ecNumber evidence="3 9">4.2.1.75</ecNumber>
    </recommendedName>
</protein>
<dbReference type="EMBL" id="CP017258">
    <property type="protein sequence ID" value="AQW88079.1"/>
    <property type="molecule type" value="Genomic_DNA"/>
</dbReference>
<dbReference type="InterPro" id="IPR039793">
    <property type="entry name" value="UROS/Hem4"/>
</dbReference>
<keyword evidence="4 9" id="KW-0456">Lyase</keyword>
<comment type="catalytic activity">
    <reaction evidence="8 9">
        <text>hydroxymethylbilane = uroporphyrinogen III + H2O</text>
        <dbReference type="Rhea" id="RHEA:18965"/>
        <dbReference type="ChEBI" id="CHEBI:15377"/>
        <dbReference type="ChEBI" id="CHEBI:57308"/>
        <dbReference type="ChEBI" id="CHEBI:57845"/>
        <dbReference type="EC" id="4.2.1.75"/>
    </reaction>
</comment>
<evidence type="ECO:0000256" key="4">
    <source>
        <dbReference type="ARBA" id="ARBA00023239"/>
    </source>
</evidence>
<dbReference type="RefSeq" id="WP_078424671.1">
    <property type="nucleotide sequence ID" value="NZ_CP017258.1"/>
</dbReference>
<dbReference type="UniPathway" id="UPA00251">
    <property type="reaction ID" value="UER00320"/>
</dbReference>
<evidence type="ECO:0000256" key="9">
    <source>
        <dbReference type="RuleBase" id="RU366031"/>
    </source>
</evidence>
<comment type="function">
    <text evidence="6 9">Catalyzes cyclization of the linear tetrapyrrole, hydroxymethylbilane, to the macrocyclic uroporphyrinogen III.</text>
</comment>
<evidence type="ECO:0000256" key="1">
    <source>
        <dbReference type="ARBA" id="ARBA00004772"/>
    </source>
</evidence>
<comment type="pathway">
    <text evidence="1 9">Porphyrin-containing compound metabolism; protoporphyrin-IX biosynthesis; coproporphyrinogen-III from 5-aminolevulinate: step 3/4.</text>
</comment>
<keyword evidence="5 9" id="KW-0627">Porphyrin biosynthesis</keyword>
<evidence type="ECO:0000313" key="11">
    <source>
        <dbReference type="Proteomes" id="UP000190868"/>
    </source>
</evidence>
<dbReference type="EC" id="4.2.1.75" evidence="3 9"/>
<accession>A0A1S6U8Q5</accession>
<dbReference type="InterPro" id="IPR003754">
    <property type="entry name" value="4pyrrol_synth_uPrphyn_synth"/>
</dbReference>
<dbReference type="Proteomes" id="UP000190868">
    <property type="component" value="Chromosome"/>
</dbReference>